<dbReference type="SFLD" id="SFLDG01135">
    <property type="entry name" value="C1.5.6:_HAD__Beta-PGM__Phospha"/>
    <property type="match status" value="1"/>
</dbReference>
<dbReference type="KEGG" id="sdr:SCD_n02534"/>
<evidence type="ECO:0000256" key="6">
    <source>
        <dbReference type="ARBA" id="ARBA00022723"/>
    </source>
</evidence>
<accession>S6AJ69</accession>
<keyword evidence="8 11" id="KW-0460">Magnesium</keyword>
<comment type="catalytic activity">
    <reaction evidence="1 11">
        <text>2-phosphoglycolate + H2O = glycolate + phosphate</text>
        <dbReference type="Rhea" id="RHEA:14369"/>
        <dbReference type="ChEBI" id="CHEBI:15377"/>
        <dbReference type="ChEBI" id="CHEBI:29805"/>
        <dbReference type="ChEBI" id="CHEBI:43474"/>
        <dbReference type="ChEBI" id="CHEBI:58033"/>
        <dbReference type="EC" id="3.1.3.18"/>
    </reaction>
</comment>
<dbReference type="PANTHER" id="PTHR43434">
    <property type="entry name" value="PHOSPHOGLYCOLATE PHOSPHATASE"/>
    <property type="match status" value="1"/>
</dbReference>
<dbReference type="NCBIfam" id="NF009695">
    <property type="entry name" value="PRK13222.1-2"/>
    <property type="match status" value="1"/>
</dbReference>
<evidence type="ECO:0000256" key="8">
    <source>
        <dbReference type="ARBA" id="ARBA00022842"/>
    </source>
</evidence>
<dbReference type="CDD" id="cd16417">
    <property type="entry name" value="HAD_PGPase"/>
    <property type="match status" value="1"/>
</dbReference>
<dbReference type="InterPro" id="IPR023198">
    <property type="entry name" value="PGP-like_dom2"/>
</dbReference>
<dbReference type="AlphaFoldDB" id="S6AJ69"/>
<sequence>MNKSFPLPVKAVVIDLDGTLLNTAPDLAEAAQRMLRDLAMPPVSLDTIRSYIGNGIANLVKRALTGEMHGKPDDALFVKALPLFEKHYDEVLHCETRPYPGVMEGLKALRDAGYTLVCITNKAQRFTLPLLAAMGMKDYFDLILSGDSLPRKKPDPLPLRYAAIYYEVEPKDLLLVGDSLNDSQAARAAGCPVVLLPYGYNGGKDVREQDCDAVIDSLPELLKLIRKA</sequence>
<evidence type="ECO:0000256" key="7">
    <source>
        <dbReference type="ARBA" id="ARBA00022801"/>
    </source>
</evidence>
<reference evidence="12 13" key="1">
    <citation type="journal article" date="2012" name="Appl. Environ. Microbiol.">
        <title>Draft genome sequence of a psychrotolerant sulfur-oxidizing bacterium, Sulfuricella denitrificans skB26, and proteomic insights into cold adaptation.</title>
        <authorList>
            <person name="Watanabe T."/>
            <person name="Kojima H."/>
            <person name="Fukui M."/>
        </authorList>
    </citation>
    <scope>NUCLEOTIDE SEQUENCE [LARGE SCALE GENOMIC DNA]</scope>
    <source>
        <strain evidence="13">skB26</strain>
    </source>
</reference>
<dbReference type="FunFam" id="3.40.50.1000:FF:000022">
    <property type="entry name" value="Phosphoglycolate phosphatase"/>
    <property type="match status" value="1"/>
</dbReference>
<comment type="cofactor">
    <cofactor evidence="2 11">
        <name>Mg(2+)</name>
        <dbReference type="ChEBI" id="CHEBI:18420"/>
    </cofactor>
</comment>
<proteinExistence type="inferred from homology"/>
<dbReference type="NCBIfam" id="TIGR01449">
    <property type="entry name" value="PGP_bact"/>
    <property type="match status" value="1"/>
</dbReference>
<keyword evidence="9 11" id="KW-0119">Carbohydrate metabolism</keyword>
<name>S6AJ69_SULDS</name>
<dbReference type="UniPathway" id="UPA00865">
    <property type="reaction ID" value="UER00834"/>
</dbReference>
<keyword evidence="6 11" id="KW-0479">Metal-binding</keyword>
<dbReference type="SUPFAM" id="SSF56784">
    <property type="entry name" value="HAD-like"/>
    <property type="match status" value="1"/>
</dbReference>
<keyword evidence="13" id="KW-1185">Reference proteome</keyword>
<evidence type="ECO:0000256" key="5">
    <source>
        <dbReference type="ARBA" id="ARBA00013078"/>
    </source>
</evidence>
<dbReference type="InterPro" id="IPR036412">
    <property type="entry name" value="HAD-like_sf"/>
</dbReference>
<dbReference type="InterPro" id="IPR023214">
    <property type="entry name" value="HAD_sf"/>
</dbReference>
<comment type="similarity">
    <text evidence="4 11">Belongs to the HAD-like hydrolase superfamily. CbbY/CbbZ/Gph/YieH family.</text>
</comment>
<evidence type="ECO:0000256" key="1">
    <source>
        <dbReference type="ARBA" id="ARBA00000830"/>
    </source>
</evidence>
<dbReference type="InterPro" id="IPR041492">
    <property type="entry name" value="HAD_2"/>
</dbReference>
<dbReference type="NCBIfam" id="TIGR01549">
    <property type="entry name" value="HAD-SF-IA-v1"/>
    <property type="match status" value="1"/>
</dbReference>
<feature type="binding site" evidence="11">
    <location>
        <position position="17"/>
    </location>
    <ligand>
        <name>Mg(2+)</name>
        <dbReference type="ChEBI" id="CHEBI:18420"/>
    </ligand>
</feature>
<dbReference type="Gene3D" id="1.10.150.240">
    <property type="entry name" value="Putative phosphatase, domain 2"/>
    <property type="match status" value="1"/>
</dbReference>
<evidence type="ECO:0000313" key="13">
    <source>
        <dbReference type="Proteomes" id="UP000015559"/>
    </source>
</evidence>
<evidence type="ECO:0000256" key="10">
    <source>
        <dbReference type="ARBA" id="ARBA00059247"/>
    </source>
</evidence>
<dbReference type="HAMAP" id="MF_00495">
    <property type="entry name" value="GPH_hydrolase_bact"/>
    <property type="match status" value="1"/>
</dbReference>
<dbReference type="GO" id="GO:0005829">
    <property type="term" value="C:cytosol"/>
    <property type="evidence" value="ECO:0007669"/>
    <property type="project" value="TreeGrafter"/>
</dbReference>
<dbReference type="Proteomes" id="UP000015559">
    <property type="component" value="Chromosome"/>
</dbReference>
<comment type="pathway">
    <text evidence="3 11">Organic acid metabolism; glycolate biosynthesis; glycolate from 2-phosphoglycolate: step 1/1.</text>
</comment>
<dbReference type="GO" id="GO:0005975">
    <property type="term" value="P:carbohydrate metabolic process"/>
    <property type="evidence" value="ECO:0007669"/>
    <property type="project" value="InterPro"/>
</dbReference>
<dbReference type="EC" id="3.1.3.18" evidence="5 11"/>
<feature type="binding site" evidence="11">
    <location>
        <position position="15"/>
    </location>
    <ligand>
        <name>Mg(2+)</name>
        <dbReference type="ChEBI" id="CHEBI:18420"/>
    </ligand>
</feature>
<dbReference type="Pfam" id="PF13419">
    <property type="entry name" value="HAD_2"/>
    <property type="match status" value="1"/>
</dbReference>
<dbReference type="PRINTS" id="PR00413">
    <property type="entry name" value="HADHALOGNASE"/>
</dbReference>
<keyword evidence="7 11" id="KW-0378">Hydrolase</keyword>
<dbReference type="InterPro" id="IPR050155">
    <property type="entry name" value="HAD-like_hydrolase_sf"/>
</dbReference>
<feature type="active site" description="Nucleophile" evidence="11">
    <location>
        <position position="15"/>
    </location>
</feature>
<gene>
    <name evidence="12" type="ORF">SCD_n02534</name>
</gene>
<dbReference type="SFLD" id="SFLDG01129">
    <property type="entry name" value="C1.5:_HAD__Beta-PGM__Phosphata"/>
    <property type="match status" value="1"/>
</dbReference>
<dbReference type="RefSeq" id="WP_009207705.1">
    <property type="nucleotide sequence ID" value="NC_022357.1"/>
</dbReference>
<dbReference type="InterPro" id="IPR037512">
    <property type="entry name" value="PGPase_prok"/>
</dbReference>
<dbReference type="PROSITE" id="PS01228">
    <property type="entry name" value="COF_1"/>
    <property type="match status" value="1"/>
</dbReference>
<dbReference type="GO" id="GO:0046295">
    <property type="term" value="P:glycolate biosynthetic process"/>
    <property type="evidence" value="ECO:0007669"/>
    <property type="project" value="UniProtKB-UniRule"/>
</dbReference>
<dbReference type="eggNOG" id="COG0546">
    <property type="taxonomic scope" value="Bacteria"/>
</dbReference>
<dbReference type="SFLD" id="SFLDS00003">
    <property type="entry name" value="Haloacid_Dehalogenase"/>
    <property type="match status" value="1"/>
</dbReference>
<dbReference type="GO" id="GO:0046872">
    <property type="term" value="F:metal ion binding"/>
    <property type="evidence" value="ECO:0007669"/>
    <property type="project" value="UniProtKB-KW"/>
</dbReference>
<evidence type="ECO:0000256" key="3">
    <source>
        <dbReference type="ARBA" id="ARBA00004818"/>
    </source>
</evidence>
<dbReference type="HOGENOM" id="CLU_045011_19_1_4"/>
<dbReference type="STRING" id="1163617.SCD_n02534"/>
<dbReference type="PANTHER" id="PTHR43434:SF1">
    <property type="entry name" value="PHOSPHOGLYCOLATE PHOSPHATASE"/>
    <property type="match status" value="1"/>
</dbReference>
<dbReference type="InterPro" id="IPR006439">
    <property type="entry name" value="HAD-SF_hydro_IA"/>
</dbReference>
<evidence type="ECO:0000313" key="12">
    <source>
        <dbReference type="EMBL" id="BAN36336.1"/>
    </source>
</evidence>
<evidence type="ECO:0000256" key="11">
    <source>
        <dbReference type="HAMAP-Rule" id="MF_00495"/>
    </source>
</evidence>
<dbReference type="NCBIfam" id="TIGR01509">
    <property type="entry name" value="HAD-SF-IA-v3"/>
    <property type="match status" value="1"/>
</dbReference>
<evidence type="ECO:0000256" key="9">
    <source>
        <dbReference type="ARBA" id="ARBA00023277"/>
    </source>
</evidence>
<evidence type="ECO:0000256" key="4">
    <source>
        <dbReference type="ARBA" id="ARBA00006171"/>
    </source>
</evidence>
<protein>
    <recommendedName>
        <fullName evidence="5 11">Phosphoglycolate phosphatase</fullName>
        <shortName evidence="11">PGP</shortName>
        <shortName evidence="11">PGPase</shortName>
        <ecNumber evidence="5 11">3.1.3.18</ecNumber>
    </recommendedName>
</protein>
<evidence type="ECO:0000256" key="2">
    <source>
        <dbReference type="ARBA" id="ARBA00001946"/>
    </source>
</evidence>
<dbReference type="Gene3D" id="3.40.50.1000">
    <property type="entry name" value="HAD superfamily/HAD-like"/>
    <property type="match status" value="1"/>
</dbReference>
<organism evidence="12 13">
    <name type="scientific">Sulfuricella denitrificans (strain DSM 22764 / NBRC 105220 / skB26)</name>
    <dbReference type="NCBI Taxonomy" id="1163617"/>
    <lineage>
        <taxon>Bacteria</taxon>
        <taxon>Pseudomonadati</taxon>
        <taxon>Pseudomonadota</taxon>
        <taxon>Betaproteobacteria</taxon>
        <taxon>Nitrosomonadales</taxon>
        <taxon>Sulfuricellaceae</taxon>
        <taxon>Sulfuricella</taxon>
    </lineage>
</organism>
<dbReference type="EMBL" id="AP013066">
    <property type="protein sequence ID" value="BAN36336.1"/>
    <property type="molecule type" value="Genomic_DNA"/>
</dbReference>
<feature type="binding site" evidence="11">
    <location>
        <position position="178"/>
    </location>
    <ligand>
        <name>Mg(2+)</name>
        <dbReference type="ChEBI" id="CHEBI:18420"/>
    </ligand>
</feature>
<dbReference type="GO" id="GO:0006281">
    <property type="term" value="P:DNA repair"/>
    <property type="evidence" value="ECO:0007669"/>
    <property type="project" value="TreeGrafter"/>
</dbReference>
<dbReference type="GO" id="GO:0008967">
    <property type="term" value="F:phosphoglycolate phosphatase activity"/>
    <property type="evidence" value="ECO:0007669"/>
    <property type="project" value="UniProtKB-UniRule"/>
</dbReference>
<dbReference type="OrthoDB" id="9807630at2"/>
<comment type="function">
    <text evidence="10 11">Specifically catalyzes the dephosphorylation of 2-phosphoglycolate. Is involved in the dissimilation of the intracellular 2-phosphoglycolate formed during the DNA repair of 3'-phosphoglycolate ends, a major class of DNA lesions induced by oxidative stress.</text>
</comment>